<evidence type="ECO:0000256" key="9">
    <source>
        <dbReference type="ARBA" id="ARBA00023136"/>
    </source>
</evidence>
<dbReference type="GO" id="GO:0016020">
    <property type="term" value="C:membrane"/>
    <property type="evidence" value="ECO:0007669"/>
    <property type="project" value="UniProtKB-SubCell"/>
</dbReference>
<evidence type="ECO:0000256" key="6">
    <source>
        <dbReference type="ARBA" id="ARBA00022777"/>
    </source>
</evidence>
<gene>
    <name evidence="14" type="ORF">U9M48_014167</name>
</gene>
<name>A0AAQ3WK84_PASNO</name>
<dbReference type="PANTHER" id="PTHR45631:SF6">
    <property type="entry name" value="OS09G0352000 PROTEIN"/>
    <property type="match status" value="1"/>
</dbReference>
<organism evidence="14 15">
    <name type="scientific">Paspalum notatum var. saurae</name>
    <dbReference type="NCBI Taxonomy" id="547442"/>
    <lineage>
        <taxon>Eukaryota</taxon>
        <taxon>Viridiplantae</taxon>
        <taxon>Streptophyta</taxon>
        <taxon>Embryophyta</taxon>
        <taxon>Tracheophyta</taxon>
        <taxon>Spermatophyta</taxon>
        <taxon>Magnoliopsida</taxon>
        <taxon>Liliopsida</taxon>
        <taxon>Poales</taxon>
        <taxon>Poaceae</taxon>
        <taxon>PACMAD clade</taxon>
        <taxon>Panicoideae</taxon>
        <taxon>Andropogonodae</taxon>
        <taxon>Paspaleae</taxon>
        <taxon>Paspalinae</taxon>
        <taxon>Paspalum</taxon>
    </lineage>
</organism>
<comment type="subcellular location">
    <subcellularLocation>
        <location evidence="1">Membrane</location>
        <topology evidence="1">Single-pass membrane protein</topology>
    </subcellularLocation>
</comment>
<evidence type="ECO:0000256" key="1">
    <source>
        <dbReference type="ARBA" id="ARBA00004167"/>
    </source>
</evidence>
<keyword evidence="9 11" id="KW-0472">Membrane</keyword>
<proteinExistence type="predicted"/>
<evidence type="ECO:0000256" key="3">
    <source>
        <dbReference type="ARBA" id="ARBA00022679"/>
    </source>
</evidence>
<evidence type="ECO:0000313" key="15">
    <source>
        <dbReference type="Proteomes" id="UP001341281"/>
    </source>
</evidence>
<keyword evidence="7" id="KW-0067">ATP-binding</keyword>
<feature type="region of interest" description="Disordered" evidence="10">
    <location>
        <begin position="836"/>
        <end position="858"/>
    </location>
</feature>
<dbReference type="SMART" id="SM00220">
    <property type="entry name" value="S_TKc"/>
    <property type="match status" value="1"/>
</dbReference>
<evidence type="ECO:0000256" key="10">
    <source>
        <dbReference type="SAM" id="MobiDB-lite"/>
    </source>
</evidence>
<accession>A0AAQ3WK84</accession>
<keyword evidence="4 11" id="KW-0812">Transmembrane</keyword>
<evidence type="ECO:0000256" key="7">
    <source>
        <dbReference type="ARBA" id="ARBA00022840"/>
    </source>
</evidence>
<evidence type="ECO:0000256" key="2">
    <source>
        <dbReference type="ARBA" id="ARBA00022527"/>
    </source>
</evidence>
<feature type="domain" description="Protein kinase" evidence="13">
    <location>
        <begin position="566"/>
        <end position="858"/>
    </location>
</feature>
<dbReference type="EMBL" id="CP144747">
    <property type="protein sequence ID" value="WVZ64677.1"/>
    <property type="molecule type" value="Genomic_DNA"/>
</dbReference>
<dbReference type="Pfam" id="PF07714">
    <property type="entry name" value="PK_Tyr_Ser-Thr"/>
    <property type="match status" value="1"/>
</dbReference>
<dbReference type="Gene3D" id="3.30.200.20">
    <property type="entry name" value="Phosphorylase Kinase, domain 1"/>
    <property type="match status" value="1"/>
</dbReference>
<dbReference type="InterPro" id="IPR000719">
    <property type="entry name" value="Prot_kinase_dom"/>
</dbReference>
<dbReference type="GO" id="GO:0005524">
    <property type="term" value="F:ATP binding"/>
    <property type="evidence" value="ECO:0007669"/>
    <property type="project" value="UniProtKB-KW"/>
</dbReference>
<dbReference type="PROSITE" id="PS50011">
    <property type="entry name" value="PROTEIN_KINASE_DOM"/>
    <property type="match status" value="1"/>
</dbReference>
<dbReference type="InterPro" id="IPR008271">
    <property type="entry name" value="Ser/Thr_kinase_AS"/>
</dbReference>
<evidence type="ECO:0000256" key="4">
    <source>
        <dbReference type="ARBA" id="ARBA00022692"/>
    </source>
</evidence>
<dbReference type="SUPFAM" id="SSF56112">
    <property type="entry name" value="Protein kinase-like (PK-like)"/>
    <property type="match status" value="1"/>
</dbReference>
<evidence type="ECO:0000256" key="12">
    <source>
        <dbReference type="SAM" id="SignalP"/>
    </source>
</evidence>
<dbReference type="InterPro" id="IPR011009">
    <property type="entry name" value="Kinase-like_dom_sf"/>
</dbReference>
<protein>
    <recommendedName>
        <fullName evidence="13">Protein kinase domain-containing protein</fullName>
    </recommendedName>
</protein>
<evidence type="ECO:0000259" key="13">
    <source>
        <dbReference type="PROSITE" id="PS50011"/>
    </source>
</evidence>
<feature type="signal peptide" evidence="12">
    <location>
        <begin position="1"/>
        <end position="17"/>
    </location>
</feature>
<dbReference type="Proteomes" id="UP001341281">
    <property type="component" value="Chromosome 03"/>
</dbReference>
<dbReference type="FunFam" id="3.30.200.20:FF:000039">
    <property type="entry name" value="receptor-like protein kinase FERONIA"/>
    <property type="match status" value="1"/>
</dbReference>
<keyword evidence="8 11" id="KW-1133">Transmembrane helix</keyword>
<evidence type="ECO:0000256" key="11">
    <source>
        <dbReference type="SAM" id="Phobius"/>
    </source>
</evidence>
<keyword evidence="3" id="KW-0808">Transferase</keyword>
<evidence type="ECO:0000256" key="8">
    <source>
        <dbReference type="ARBA" id="ARBA00022989"/>
    </source>
</evidence>
<keyword evidence="2" id="KW-0723">Serine/threonine-protein kinase</keyword>
<dbReference type="PANTHER" id="PTHR45631">
    <property type="entry name" value="OS07G0107800 PROTEIN-RELATED"/>
    <property type="match status" value="1"/>
</dbReference>
<keyword evidence="12" id="KW-0732">Signal</keyword>
<keyword evidence="6" id="KW-0418">Kinase</keyword>
<dbReference type="GO" id="GO:0004674">
    <property type="term" value="F:protein serine/threonine kinase activity"/>
    <property type="evidence" value="ECO:0007669"/>
    <property type="project" value="UniProtKB-KW"/>
</dbReference>
<dbReference type="Pfam" id="PF12819">
    <property type="entry name" value="Malectin_like"/>
    <property type="match status" value="1"/>
</dbReference>
<feature type="transmembrane region" description="Helical" evidence="11">
    <location>
        <begin position="471"/>
        <end position="495"/>
    </location>
</feature>
<dbReference type="InterPro" id="IPR032675">
    <property type="entry name" value="LRR_dom_sf"/>
</dbReference>
<evidence type="ECO:0000313" key="14">
    <source>
        <dbReference type="EMBL" id="WVZ64677.1"/>
    </source>
</evidence>
<dbReference type="InterPro" id="IPR024788">
    <property type="entry name" value="Malectin-like_Carb-bd_dom"/>
</dbReference>
<keyword evidence="15" id="KW-1185">Reference proteome</keyword>
<evidence type="ECO:0000256" key="5">
    <source>
        <dbReference type="ARBA" id="ARBA00022741"/>
    </source>
</evidence>
<dbReference type="InterPro" id="IPR001245">
    <property type="entry name" value="Ser-Thr/Tyr_kinase_cat_dom"/>
</dbReference>
<feature type="chain" id="PRO_5042871407" description="Protein kinase domain-containing protein" evidence="12">
    <location>
        <begin position="18"/>
        <end position="858"/>
    </location>
</feature>
<keyword evidence="5" id="KW-0547">Nucleotide-binding</keyword>
<reference evidence="14 15" key="1">
    <citation type="submission" date="2024-02" db="EMBL/GenBank/DDBJ databases">
        <title>High-quality chromosome-scale genome assembly of Pensacola bahiagrass (Paspalum notatum Flugge var. saurae).</title>
        <authorList>
            <person name="Vega J.M."/>
            <person name="Podio M."/>
            <person name="Orjuela J."/>
            <person name="Siena L.A."/>
            <person name="Pessino S.C."/>
            <person name="Combes M.C."/>
            <person name="Mariac C."/>
            <person name="Albertini E."/>
            <person name="Pupilli F."/>
            <person name="Ortiz J.P.A."/>
            <person name="Leblanc O."/>
        </authorList>
    </citation>
    <scope>NUCLEOTIDE SEQUENCE [LARGE SCALE GENOMIC DNA]</scope>
    <source>
        <strain evidence="14">R1</strain>
        <tissue evidence="14">Leaf</tissue>
    </source>
</reference>
<sequence>MSAFLVLFAAILVLLAASPFLSTYIYASLAGFVSIDCGRDADLGGYTDKFTGIDYVPDAPYVDAGENHMIAADLQDQFVDRYQTLRTFPSGQRNCYALPTVAGTRYLLRAAYLYGNYDGKNSSSVSFDVYLGANFWEAMSPAAAPATLYQREAIFVAWAGSAPFCLVNTGHGAPFMSVLELRPLAALYPLLAPGVIASTENRINMGSSDASIRYPDDPYDRLWWPTTAAAAAASLSQRWVNQSTTRSVQPNPDYQVPALVMQTAVSPGANGTALTAMAWQDGTRSHEYMIFLHIADFQNTQFRQFDIYDGVAAGNLSTTPSMESHRPPYLAAGTVYTSQPIRAADGGYNVTLVATPTSVLPPIINALEIYSVVPFGALTTLPADFDAIMKIKKEYGVEKNWMGDPCLPVQYAWDGVRCTNTSANTTRITSLDLSHSNLHGAVSSNFTLLTALQNLHDSSKNTCKRTSSRKMIVVLATSIVVAVLVVSAIFLACFIRRAKRKASGVHPLPLTLYYTYFILVQPISIDDHTKIVQLENVPRSTTSQGNQLQDTENRRFMYHELQKFTDNFKQFIGQGGFGLFYFGHLDDGTEVAVKMRSESSSHGLDEFLAEVQSLTKVHHRNIVSLVGYCWEEDHLALVYEYMSQGNLYDHLRGNFAAAETLNWGTRVQIAVEAAQGCSPPIIHRDVKSSNVLLGQNLQAKIADLGLSRTYLSDVQTHISATAAGTAGYMDPEYYLTGRLTESRDVYSFGVVLLEVVTGEPPMVPGHGHIVQRVKQRIAATGDVGSVADPRLRGAYDVSSMWKVVDTAVACAAETGAGRPTWWRSSRTASHWRTRARTTTAAAAPRRRASLPPAIARLS</sequence>
<dbReference type="AlphaFoldDB" id="A0AAQ3WK84"/>
<dbReference type="PROSITE" id="PS00108">
    <property type="entry name" value="PROTEIN_KINASE_ST"/>
    <property type="match status" value="1"/>
</dbReference>
<dbReference type="Gene3D" id="3.80.10.10">
    <property type="entry name" value="Ribonuclease Inhibitor"/>
    <property type="match status" value="1"/>
</dbReference>
<dbReference type="Gene3D" id="1.10.510.10">
    <property type="entry name" value="Transferase(Phosphotransferase) domain 1"/>
    <property type="match status" value="1"/>
</dbReference>